<dbReference type="SMART" id="SM00448">
    <property type="entry name" value="REC"/>
    <property type="match status" value="1"/>
</dbReference>
<dbReference type="SUPFAM" id="SSF52172">
    <property type="entry name" value="CheY-like"/>
    <property type="match status" value="1"/>
</dbReference>
<dbReference type="Gene3D" id="3.40.50.2300">
    <property type="match status" value="1"/>
</dbReference>
<dbReference type="PANTHER" id="PTHR44591:SF3">
    <property type="entry name" value="RESPONSE REGULATORY DOMAIN-CONTAINING PROTEIN"/>
    <property type="match status" value="1"/>
</dbReference>
<dbReference type="Pfam" id="PF00072">
    <property type="entry name" value="Response_reg"/>
    <property type="match status" value="1"/>
</dbReference>
<evidence type="ECO:0000256" key="1">
    <source>
        <dbReference type="ARBA" id="ARBA00022553"/>
    </source>
</evidence>
<dbReference type="RefSeq" id="WP_183311799.1">
    <property type="nucleotide sequence ID" value="NZ_JACIEW010000006.1"/>
</dbReference>
<feature type="domain" description="Response regulatory" evidence="5">
    <location>
        <begin position="12"/>
        <end position="123"/>
    </location>
</feature>
<evidence type="ECO:0000313" key="6">
    <source>
        <dbReference type="EMBL" id="MBB4053005.1"/>
    </source>
</evidence>
<feature type="modified residue" description="4-aspartylphosphate" evidence="4">
    <location>
        <position position="62"/>
    </location>
</feature>
<organism evidence="6 7">
    <name type="scientific">Devosia subaequoris</name>
    <dbReference type="NCBI Taxonomy" id="395930"/>
    <lineage>
        <taxon>Bacteria</taxon>
        <taxon>Pseudomonadati</taxon>
        <taxon>Pseudomonadota</taxon>
        <taxon>Alphaproteobacteria</taxon>
        <taxon>Hyphomicrobiales</taxon>
        <taxon>Devosiaceae</taxon>
        <taxon>Devosia</taxon>
    </lineage>
</organism>
<evidence type="ECO:0000256" key="4">
    <source>
        <dbReference type="PROSITE-ProRule" id="PRU00169"/>
    </source>
</evidence>
<keyword evidence="1 4" id="KW-0597">Phosphoprotein</keyword>
<evidence type="ECO:0000313" key="7">
    <source>
        <dbReference type="Proteomes" id="UP000547011"/>
    </source>
</evidence>
<keyword evidence="7" id="KW-1185">Reference proteome</keyword>
<dbReference type="GO" id="GO:0000160">
    <property type="term" value="P:phosphorelay signal transduction system"/>
    <property type="evidence" value="ECO:0007669"/>
    <property type="project" value="InterPro"/>
</dbReference>
<dbReference type="PROSITE" id="PS50110">
    <property type="entry name" value="RESPONSE_REGULATORY"/>
    <property type="match status" value="1"/>
</dbReference>
<dbReference type="EMBL" id="JACIEW010000006">
    <property type="protein sequence ID" value="MBB4053005.1"/>
    <property type="molecule type" value="Genomic_DNA"/>
</dbReference>
<protein>
    <submittedName>
        <fullName evidence="6">CheY-like chemotaxis protein</fullName>
    </submittedName>
</protein>
<dbReference type="AlphaFoldDB" id="A0A7W6IQ28"/>
<evidence type="ECO:0000259" key="5">
    <source>
        <dbReference type="PROSITE" id="PS50110"/>
    </source>
</evidence>
<reference evidence="6 7" key="1">
    <citation type="submission" date="2020-08" db="EMBL/GenBank/DDBJ databases">
        <title>Genomic Encyclopedia of Type Strains, Phase IV (KMG-IV): sequencing the most valuable type-strain genomes for metagenomic binning, comparative biology and taxonomic classification.</title>
        <authorList>
            <person name="Goeker M."/>
        </authorList>
    </citation>
    <scope>NUCLEOTIDE SEQUENCE [LARGE SCALE GENOMIC DNA]</scope>
    <source>
        <strain evidence="6 7">DSM 23447</strain>
    </source>
</reference>
<proteinExistence type="predicted"/>
<dbReference type="PANTHER" id="PTHR44591">
    <property type="entry name" value="STRESS RESPONSE REGULATOR PROTEIN 1"/>
    <property type="match status" value="1"/>
</dbReference>
<keyword evidence="2" id="KW-0805">Transcription regulation</keyword>
<comment type="caution">
    <text evidence="6">The sequence shown here is derived from an EMBL/GenBank/DDBJ whole genome shotgun (WGS) entry which is preliminary data.</text>
</comment>
<evidence type="ECO:0000256" key="3">
    <source>
        <dbReference type="ARBA" id="ARBA00023163"/>
    </source>
</evidence>
<dbReference type="Proteomes" id="UP000547011">
    <property type="component" value="Unassembled WGS sequence"/>
</dbReference>
<gene>
    <name evidence="6" type="ORF">GGR20_002661</name>
</gene>
<keyword evidence="3" id="KW-0804">Transcription</keyword>
<dbReference type="InterPro" id="IPR001789">
    <property type="entry name" value="Sig_transdc_resp-reg_receiver"/>
</dbReference>
<accession>A0A7W6IQ28</accession>
<name>A0A7W6IQ28_9HYPH</name>
<sequence>MQISPANGPVTTILVVDDDAMITLNTVELVRDMGHTALEAFSGAQALALMEKCPDITALITDYGMPGMTGIELANAARKLHPGLPILLTTGYDEVPDTAGHDFVQLKKPFREEELTGRLTELLAPAAG</sequence>
<dbReference type="InterPro" id="IPR011006">
    <property type="entry name" value="CheY-like_superfamily"/>
</dbReference>
<dbReference type="InterPro" id="IPR050595">
    <property type="entry name" value="Bact_response_regulator"/>
</dbReference>
<evidence type="ECO:0000256" key="2">
    <source>
        <dbReference type="ARBA" id="ARBA00023015"/>
    </source>
</evidence>